<dbReference type="OrthoDB" id="2803940at2759"/>
<dbReference type="Gene3D" id="3.40.350.10">
    <property type="entry name" value="Creatinase/prolidase N-terminal domain"/>
    <property type="match status" value="1"/>
</dbReference>
<keyword evidence="3" id="KW-1185">Reference proteome</keyword>
<feature type="compositionally biased region" description="Basic residues" evidence="1">
    <location>
        <begin position="159"/>
        <end position="168"/>
    </location>
</feature>
<dbReference type="PANTHER" id="PTHR43763:SF6">
    <property type="entry name" value="XAA-PRO AMINOPEPTIDASE 1"/>
    <property type="match status" value="1"/>
</dbReference>
<dbReference type="Proteomes" id="UP000230002">
    <property type="component" value="Unassembled WGS sequence"/>
</dbReference>
<dbReference type="AlphaFoldDB" id="A0A2G8S2P3"/>
<reference evidence="2 3" key="1">
    <citation type="journal article" date="2015" name="Sci. Rep.">
        <title>Chromosome-level genome map provides insights into diverse defense mechanisms in the medicinal fungus Ganoderma sinense.</title>
        <authorList>
            <person name="Zhu Y."/>
            <person name="Xu J."/>
            <person name="Sun C."/>
            <person name="Zhou S."/>
            <person name="Xu H."/>
            <person name="Nelson D.R."/>
            <person name="Qian J."/>
            <person name="Song J."/>
            <person name="Luo H."/>
            <person name="Xiang L."/>
            <person name="Li Y."/>
            <person name="Xu Z."/>
            <person name="Ji A."/>
            <person name="Wang L."/>
            <person name="Lu S."/>
            <person name="Hayward A."/>
            <person name="Sun W."/>
            <person name="Li X."/>
            <person name="Schwartz D.C."/>
            <person name="Wang Y."/>
            <person name="Chen S."/>
        </authorList>
    </citation>
    <scope>NUCLEOTIDE SEQUENCE [LARGE SCALE GENOMIC DNA]</scope>
    <source>
        <strain evidence="2 3">ZZ0214-1</strain>
    </source>
</reference>
<feature type="compositionally biased region" description="Basic and acidic residues" evidence="1">
    <location>
        <begin position="32"/>
        <end position="44"/>
    </location>
</feature>
<feature type="compositionally biased region" description="Basic and acidic residues" evidence="1">
    <location>
        <begin position="244"/>
        <end position="259"/>
    </location>
</feature>
<organism evidence="2 3">
    <name type="scientific">Ganoderma sinense ZZ0214-1</name>
    <dbReference type="NCBI Taxonomy" id="1077348"/>
    <lineage>
        <taxon>Eukaryota</taxon>
        <taxon>Fungi</taxon>
        <taxon>Dikarya</taxon>
        <taxon>Basidiomycota</taxon>
        <taxon>Agaricomycotina</taxon>
        <taxon>Agaricomycetes</taxon>
        <taxon>Polyporales</taxon>
        <taxon>Polyporaceae</taxon>
        <taxon>Ganoderma</taxon>
    </lineage>
</organism>
<feature type="compositionally biased region" description="Polar residues" evidence="1">
    <location>
        <begin position="206"/>
        <end position="221"/>
    </location>
</feature>
<sequence>MPPPPPPPPPPICLPFFGGKKSRRRLTYSERSATEDYSSRRSSIDRLGSGSYSPTATLTSHAEKLTFSSETESFDVNAYSDAAREVIPAHTTLKRSNTISTPKEKSSTGTKKWGYGWGIGKKSAKNQNQDDVSEKPHVQSPGSTPPPVYNSPPSETRSRATRSGHSHSSRSYSQTDWEQGHTSPRRTRSASTNDGSIHFIPPPSNNPKRSNTYKSNTTKGSGRSGARPTLYPSESSSTLVGSALERKIRDEDPIAERPDTTSRLESLRDLMRTHDLDYYVIPSEDSHGSEYIAPHDKRREWISGPIPLSVSPLAFPQQLPALSPRLVLKVEI</sequence>
<evidence type="ECO:0000313" key="3">
    <source>
        <dbReference type="Proteomes" id="UP000230002"/>
    </source>
</evidence>
<gene>
    <name evidence="2" type="ORF">GSI_09865</name>
</gene>
<dbReference type="PANTHER" id="PTHR43763">
    <property type="entry name" value="XAA-PRO AMINOPEPTIDASE 1"/>
    <property type="match status" value="1"/>
</dbReference>
<name>A0A2G8S2P3_9APHY</name>
<dbReference type="EMBL" id="AYKW01000030">
    <property type="protein sequence ID" value="PIL28014.1"/>
    <property type="molecule type" value="Genomic_DNA"/>
</dbReference>
<dbReference type="InterPro" id="IPR029149">
    <property type="entry name" value="Creatin/AminoP/Spt16_N"/>
</dbReference>
<comment type="caution">
    <text evidence="2">The sequence shown here is derived from an EMBL/GenBank/DDBJ whole genome shotgun (WGS) entry which is preliminary data.</text>
</comment>
<evidence type="ECO:0000313" key="2">
    <source>
        <dbReference type="EMBL" id="PIL28014.1"/>
    </source>
</evidence>
<accession>A0A2G8S2P3</accession>
<feature type="region of interest" description="Disordered" evidence="1">
    <location>
        <begin position="88"/>
        <end position="259"/>
    </location>
</feature>
<protein>
    <submittedName>
        <fullName evidence="2">Uncharacterized protein</fullName>
    </submittedName>
</protein>
<dbReference type="InterPro" id="IPR050422">
    <property type="entry name" value="X-Pro_aminopeptidase_P"/>
</dbReference>
<proteinExistence type="predicted"/>
<evidence type="ECO:0000256" key="1">
    <source>
        <dbReference type="SAM" id="MobiDB-lite"/>
    </source>
</evidence>
<feature type="region of interest" description="Disordered" evidence="1">
    <location>
        <begin position="24"/>
        <end position="56"/>
    </location>
</feature>
<dbReference type="STRING" id="1077348.A0A2G8S2P3"/>